<reference evidence="6" key="1">
    <citation type="journal article" date="2013" name="Science">
        <title>The Amborella genome and the evolution of flowering plants.</title>
        <authorList>
            <consortium name="Amborella Genome Project"/>
        </authorList>
    </citation>
    <scope>NUCLEOTIDE SEQUENCE [LARGE SCALE GENOMIC DNA]</scope>
</reference>
<dbReference type="AlphaFoldDB" id="U5DDP9"/>
<dbReference type="SUPFAM" id="SSF51197">
    <property type="entry name" value="Clavaminate synthase-like"/>
    <property type="match status" value="1"/>
</dbReference>
<dbReference type="InterPro" id="IPR026992">
    <property type="entry name" value="DIOX_N"/>
</dbReference>
<proteinExistence type="predicted"/>
<evidence type="ECO:0000256" key="2">
    <source>
        <dbReference type="ARBA" id="ARBA00023002"/>
    </source>
</evidence>
<dbReference type="Pfam" id="PF14226">
    <property type="entry name" value="DIOX_N"/>
    <property type="match status" value="1"/>
</dbReference>
<evidence type="ECO:0000313" key="5">
    <source>
        <dbReference type="EMBL" id="ERN19537.1"/>
    </source>
</evidence>
<protein>
    <recommendedName>
        <fullName evidence="4">Non-haem dioxygenase N-terminal domain-containing protein</fullName>
    </recommendedName>
</protein>
<dbReference type="PANTHER" id="PTHR10209">
    <property type="entry name" value="OXIDOREDUCTASE, 2OG-FE II OXYGENASE FAMILY PROTEIN"/>
    <property type="match status" value="1"/>
</dbReference>
<keyword evidence="1" id="KW-0479">Metal-binding</keyword>
<keyword evidence="2" id="KW-0560">Oxidoreductase</keyword>
<evidence type="ECO:0000256" key="3">
    <source>
        <dbReference type="ARBA" id="ARBA00023004"/>
    </source>
</evidence>
<gene>
    <name evidence="5" type="ORF">AMTR_s00062p00064610</name>
</gene>
<dbReference type="eggNOG" id="KOG0143">
    <property type="taxonomic scope" value="Eukaryota"/>
</dbReference>
<keyword evidence="6" id="KW-1185">Reference proteome</keyword>
<organism evidence="5 6">
    <name type="scientific">Amborella trichopoda</name>
    <dbReference type="NCBI Taxonomy" id="13333"/>
    <lineage>
        <taxon>Eukaryota</taxon>
        <taxon>Viridiplantae</taxon>
        <taxon>Streptophyta</taxon>
        <taxon>Embryophyta</taxon>
        <taxon>Tracheophyta</taxon>
        <taxon>Spermatophyta</taxon>
        <taxon>Magnoliopsida</taxon>
        <taxon>Amborellales</taxon>
        <taxon>Amborellaceae</taxon>
        <taxon>Amborella</taxon>
    </lineage>
</organism>
<accession>U5DDP9</accession>
<feature type="domain" description="Non-haem dioxygenase N-terminal" evidence="4">
    <location>
        <begin position="28"/>
        <end position="131"/>
    </location>
</feature>
<dbReference type="InterPro" id="IPR027443">
    <property type="entry name" value="IPNS-like_sf"/>
</dbReference>
<dbReference type="GO" id="GO:0046872">
    <property type="term" value="F:metal ion binding"/>
    <property type="evidence" value="ECO:0007669"/>
    <property type="project" value="UniProtKB-KW"/>
</dbReference>
<name>U5DDP9_AMBTC</name>
<evidence type="ECO:0000313" key="6">
    <source>
        <dbReference type="Proteomes" id="UP000017836"/>
    </source>
</evidence>
<dbReference type="EMBL" id="KI392068">
    <property type="protein sequence ID" value="ERN19537.1"/>
    <property type="molecule type" value="Genomic_DNA"/>
</dbReference>
<dbReference type="Gene3D" id="2.60.120.330">
    <property type="entry name" value="B-lactam Antibiotic, Isopenicillin N Synthase, Chain"/>
    <property type="match status" value="1"/>
</dbReference>
<evidence type="ECO:0000256" key="1">
    <source>
        <dbReference type="ARBA" id="ARBA00022723"/>
    </source>
</evidence>
<evidence type="ECO:0000259" key="4">
    <source>
        <dbReference type="Pfam" id="PF14226"/>
    </source>
</evidence>
<sequence length="155" mass="17694">MACEVEAAYIQPPECRPDPTIPVAEGMPVIDLSPMDSGDPVAMEKLAEEVRDALKEWCIFYVVNHGIPTDVRENIDKNIYEFFGLPLEEKLKVQRTLEDPLGYVPTDLTWNTKDWIEIYEYFMHSPLEIPANPEPDCSETITLKNKPPENPQGFL</sequence>
<keyword evidence="3" id="KW-0408">Iron</keyword>
<dbReference type="Gramene" id="ERN19537">
    <property type="protein sequence ID" value="ERN19537"/>
    <property type="gene ID" value="AMTR_s00062p00064610"/>
</dbReference>
<dbReference type="Proteomes" id="UP000017836">
    <property type="component" value="Unassembled WGS sequence"/>
</dbReference>
<dbReference type="HOGENOM" id="CLU_114276_0_0_1"/>
<dbReference type="PANTHER" id="PTHR10209:SF885">
    <property type="entry name" value="2OG-FE(II) OXYGENASE FAMILY, PUTATIVE (AFU_ORTHOLOGUE AFUA_2G00750)-RELATED"/>
    <property type="match status" value="1"/>
</dbReference>
<dbReference type="GO" id="GO:0016491">
    <property type="term" value="F:oxidoreductase activity"/>
    <property type="evidence" value="ECO:0007669"/>
    <property type="project" value="UniProtKB-KW"/>
</dbReference>